<dbReference type="GO" id="GO:0005829">
    <property type="term" value="C:cytosol"/>
    <property type="evidence" value="ECO:0007669"/>
    <property type="project" value="TreeGrafter"/>
</dbReference>
<dbReference type="InParanoid" id="A0A0C3CWV2"/>
<accession>A0A0C3CWV2</accession>
<evidence type="ECO:0008006" key="7">
    <source>
        <dbReference type="Google" id="ProtNLM"/>
    </source>
</evidence>
<comment type="similarity">
    <text evidence="1">Belongs to the SAPS family.</text>
</comment>
<feature type="compositionally biased region" description="Polar residues" evidence="4">
    <location>
        <begin position="768"/>
        <end position="780"/>
    </location>
</feature>
<feature type="region of interest" description="Disordered" evidence="4">
    <location>
        <begin position="460"/>
        <end position="509"/>
    </location>
</feature>
<feature type="compositionally biased region" description="Basic and acidic residues" evidence="4">
    <location>
        <begin position="1004"/>
        <end position="1013"/>
    </location>
</feature>
<dbReference type="Pfam" id="PF04499">
    <property type="entry name" value="SAPS"/>
    <property type="match status" value="1"/>
</dbReference>
<keyword evidence="6" id="KW-1185">Reference proteome</keyword>
<evidence type="ECO:0000256" key="2">
    <source>
        <dbReference type="ARBA" id="ARBA00023306"/>
    </source>
</evidence>
<organism evidence="5 6">
    <name type="scientific">Scleroderma citrinum Foug A</name>
    <dbReference type="NCBI Taxonomy" id="1036808"/>
    <lineage>
        <taxon>Eukaryota</taxon>
        <taxon>Fungi</taxon>
        <taxon>Dikarya</taxon>
        <taxon>Basidiomycota</taxon>
        <taxon>Agaricomycotina</taxon>
        <taxon>Agaricomycetes</taxon>
        <taxon>Agaricomycetidae</taxon>
        <taxon>Boletales</taxon>
        <taxon>Sclerodermatineae</taxon>
        <taxon>Sclerodermataceae</taxon>
        <taxon>Scleroderma</taxon>
    </lineage>
</organism>
<feature type="compositionally biased region" description="Polar residues" evidence="4">
    <location>
        <begin position="961"/>
        <end position="970"/>
    </location>
</feature>
<dbReference type="Proteomes" id="UP000053989">
    <property type="component" value="Unassembled WGS sequence"/>
</dbReference>
<reference evidence="5 6" key="1">
    <citation type="submission" date="2014-04" db="EMBL/GenBank/DDBJ databases">
        <authorList>
            <consortium name="DOE Joint Genome Institute"/>
            <person name="Kuo A."/>
            <person name="Kohler A."/>
            <person name="Nagy L.G."/>
            <person name="Floudas D."/>
            <person name="Copeland A."/>
            <person name="Barry K.W."/>
            <person name="Cichocki N."/>
            <person name="Veneault-Fourrey C."/>
            <person name="LaButti K."/>
            <person name="Lindquist E.A."/>
            <person name="Lipzen A."/>
            <person name="Lundell T."/>
            <person name="Morin E."/>
            <person name="Murat C."/>
            <person name="Sun H."/>
            <person name="Tunlid A."/>
            <person name="Henrissat B."/>
            <person name="Grigoriev I.V."/>
            <person name="Hibbett D.S."/>
            <person name="Martin F."/>
            <person name="Nordberg H.P."/>
            <person name="Cantor M.N."/>
            <person name="Hua S.X."/>
        </authorList>
    </citation>
    <scope>NUCLEOTIDE SEQUENCE [LARGE SCALE GENOMIC DNA]</scope>
    <source>
        <strain evidence="5 6">Foug A</strain>
    </source>
</reference>
<feature type="coiled-coil region" evidence="3">
    <location>
        <begin position="333"/>
        <end position="360"/>
    </location>
</feature>
<dbReference type="PANTHER" id="PTHR12634">
    <property type="entry name" value="SIT4 YEAST -ASSOCIATING PROTEIN-RELATED"/>
    <property type="match status" value="1"/>
</dbReference>
<evidence type="ECO:0000313" key="5">
    <source>
        <dbReference type="EMBL" id="KIM53040.1"/>
    </source>
</evidence>
<reference evidence="6" key="2">
    <citation type="submission" date="2015-01" db="EMBL/GenBank/DDBJ databases">
        <title>Evolutionary Origins and Diversification of the Mycorrhizal Mutualists.</title>
        <authorList>
            <consortium name="DOE Joint Genome Institute"/>
            <consortium name="Mycorrhizal Genomics Consortium"/>
            <person name="Kohler A."/>
            <person name="Kuo A."/>
            <person name="Nagy L.G."/>
            <person name="Floudas D."/>
            <person name="Copeland A."/>
            <person name="Barry K.W."/>
            <person name="Cichocki N."/>
            <person name="Veneault-Fourrey C."/>
            <person name="LaButti K."/>
            <person name="Lindquist E.A."/>
            <person name="Lipzen A."/>
            <person name="Lundell T."/>
            <person name="Morin E."/>
            <person name="Murat C."/>
            <person name="Riley R."/>
            <person name="Ohm R."/>
            <person name="Sun H."/>
            <person name="Tunlid A."/>
            <person name="Henrissat B."/>
            <person name="Grigoriev I.V."/>
            <person name="Hibbett D.S."/>
            <person name="Martin F."/>
        </authorList>
    </citation>
    <scope>NUCLEOTIDE SEQUENCE [LARGE SCALE GENOMIC DNA]</scope>
    <source>
        <strain evidence="6">Foug A</strain>
    </source>
</reference>
<feature type="compositionally biased region" description="Acidic residues" evidence="4">
    <location>
        <begin position="463"/>
        <end position="478"/>
    </location>
</feature>
<feature type="compositionally biased region" description="Basic and acidic residues" evidence="4">
    <location>
        <begin position="784"/>
        <end position="799"/>
    </location>
</feature>
<dbReference type="STRING" id="1036808.A0A0C3CWV2"/>
<feature type="region of interest" description="Disordered" evidence="4">
    <location>
        <begin position="735"/>
        <end position="820"/>
    </location>
</feature>
<feature type="compositionally biased region" description="Low complexity" evidence="4">
    <location>
        <begin position="571"/>
        <end position="582"/>
    </location>
</feature>
<dbReference type="OrthoDB" id="10259133at2759"/>
<dbReference type="GO" id="GO:0005634">
    <property type="term" value="C:nucleus"/>
    <property type="evidence" value="ECO:0007669"/>
    <property type="project" value="TreeGrafter"/>
</dbReference>
<keyword evidence="3" id="KW-0175">Coiled coil</keyword>
<evidence type="ECO:0000256" key="1">
    <source>
        <dbReference type="ARBA" id="ARBA00006180"/>
    </source>
</evidence>
<evidence type="ECO:0000313" key="6">
    <source>
        <dbReference type="Proteomes" id="UP000053989"/>
    </source>
</evidence>
<dbReference type="FunCoup" id="A0A0C3CWV2">
    <property type="interactions" value="518"/>
</dbReference>
<dbReference type="EMBL" id="KN822191">
    <property type="protein sequence ID" value="KIM53040.1"/>
    <property type="molecule type" value="Genomic_DNA"/>
</dbReference>
<feature type="compositionally biased region" description="Polar residues" evidence="4">
    <location>
        <begin position="555"/>
        <end position="570"/>
    </location>
</feature>
<gene>
    <name evidence="5" type="ORF">SCLCIDRAFT_465822</name>
</gene>
<feature type="region of interest" description="Disordered" evidence="4">
    <location>
        <begin position="834"/>
        <end position="894"/>
    </location>
</feature>
<feature type="compositionally biased region" description="Low complexity" evidence="4">
    <location>
        <begin position="873"/>
        <end position="888"/>
    </location>
</feature>
<proteinExistence type="inferred from homology"/>
<dbReference type="PANTHER" id="PTHR12634:SF8">
    <property type="entry name" value="FIERY MOUNTAIN, ISOFORM D"/>
    <property type="match status" value="1"/>
</dbReference>
<name>A0A0C3CWV2_9AGAM</name>
<dbReference type="GO" id="GO:0019903">
    <property type="term" value="F:protein phosphatase binding"/>
    <property type="evidence" value="ECO:0007669"/>
    <property type="project" value="InterPro"/>
</dbReference>
<dbReference type="InterPro" id="IPR007587">
    <property type="entry name" value="SAPS"/>
</dbReference>
<feature type="region of interest" description="Disordered" evidence="4">
    <location>
        <begin position="941"/>
        <end position="1013"/>
    </location>
</feature>
<feature type="region of interest" description="Disordered" evidence="4">
    <location>
        <begin position="521"/>
        <end position="582"/>
    </location>
</feature>
<feature type="compositionally biased region" description="Acidic residues" evidence="4">
    <location>
        <begin position="974"/>
        <end position="983"/>
    </location>
</feature>
<keyword evidence="2" id="KW-0131">Cell cycle</keyword>
<sequence>MFWRFGFHNASAIDSLLDKDDVSLEAILDEDDLLQECKSQNTRLIDYFQRVDVLKRLLGYVTGQIEGQEERGRFKYPYVATEVLCSDIWSIVETCVNNAEELLTPFWETVLDRPPEDMKTEMVMASHFAKIDSVFLTKKPAGMLAFIQSQPNIVERLLRHVETPSIVDLLVRIIQLDEQPGGAGVLEWLSKEQLMGRLIGLLSPSHSSDVHAVVSELIKGIISLAAPSPGAGLTDGLQNLPASNRFARELARRDSISTLVGYILQEFKEDTSTELSDDMHPSDQSSIPGYEFPDRHSATSSVVHSISIIIELIRKNNSDYFEPYLFHTLRNRLIQVQQQLQGTDNARETLENAMREMVDRMGVVHLGPLLDIMSERFPDFQRCLRQPRCSQGLVPTTVGLLRPLTFERYRICELYAELLHCSNMSLLNRPPEHDALYDGEGRLQGGLASLEQLARVISIGSGDEQERENEDPRDEVEPALELPIHNPRGSSMLDSDDDMSDDPGSSDDDAMEEIVMDDMVHKDHPPESSESHSDSPTVVHSSPIAITSAPPETVTEGSIHQSPISESPVTSSPVSKSYSLRRSSRRTVTSDVISEVPVGERMKQIFLNQSVLSTLLDLFFEFPWNNFLHSVVYDFIHQVLTGRVDGGLNRELTVALFRDARLMQRIVEGQRQNDAESVKPKGVRLGYMGHLTLVSEDVITALEHYPPDLRLTIERYAPQPEWNDYVTGRYNETKKRDTSLLGGGKPSVSAPRVSTRWAVDEEDARSVPASTPATPTNGNSMLKGEFRRAVTSRHTRETSADFGPESIEEDEDDHGTGPPQFARYLAQEMHSSEFFSSDASDDEDEDGGWLAHSTFDLGKPPPARRLHNNTAVSSSDSFDDAFNSASSSGPLREALRDDPFGVHYEEEDGFGPFADAARTPSSNIQFSTSFSSSFSSDDSFDFGEFHSGESDSAKDGDHTPTAGSWTFANRSETEGDSEGDEFDNMGGSALQTISLEGVNGRIEGSIRHGGWDS</sequence>
<dbReference type="AlphaFoldDB" id="A0A0C3CWV2"/>
<protein>
    <recommendedName>
        <fullName evidence="7">SAPS-domain-containing protein</fullName>
    </recommendedName>
</protein>
<evidence type="ECO:0000256" key="4">
    <source>
        <dbReference type="SAM" id="MobiDB-lite"/>
    </source>
</evidence>
<feature type="compositionally biased region" description="Acidic residues" evidence="4">
    <location>
        <begin position="494"/>
        <end position="509"/>
    </location>
</feature>
<feature type="compositionally biased region" description="Basic and acidic residues" evidence="4">
    <location>
        <begin position="521"/>
        <end position="533"/>
    </location>
</feature>
<evidence type="ECO:0000256" key="3">
    <source>
        <dbReference type="SAM" id="Coils"/>
    </source>
</evidence>
<dbReference type="HOGENOM" id="CLU_003676_0_0_1"/>
<dbReference type="GO" id="GO:0019888">
    <property type="term" value="F:protein phosphatase regulator activity"/>
    <property type="evidence" value="ECO:0007669"/>
    <property type="project" value="TreeGrafter"/>
</dbReference>
<feature type="compositionally biased region" description="Basic and acidic residues" evidence="4">
    <location>
        <begin position="943"/>
        <end position="958"/>
    </location>
</feature>